<proteinExistence type="predicted"/>
<protein>
    <submittedName>
        <fullName evidence="2">Uncharacterized protein</fullName>
    </submittedName>
</protein>
<dbReference type="Proteomes" id="UP000410492">
    <property type="component" value="Unassembled WGS sequence"/>
</dbReference>
<dbReference type="EMBL" id="CAACVG010002973">
    <property type="protein sequence ID" value="VEN37071.1"/>
    <property type="molecule type" value="Genomic_DNA"/>
</dbReference>
<gene>
    <name evidence="2" type="ORF">CALMAC_LOCUS2445</name>
</gene>
<organism evidence="2 3">
    <name type="scientific">Callosobruchus maculatus</name>
    <name type="common">Southern cowpea weevil</name>
    <name type="synonym">Pulse bruchid</name>
    <dbReference type="NCBI Taxonomy" id="64391"/>
    <lineage>
        <taxon>Eukaryota</taxon>
        <taxon>Metazoa</taxon>
        <taxon>Ecdysozoa</taxon>
        <taxon>Arthropoda</taxon>
        <taxon>Hexapoda</taxon>
        <taxon>Insecta</taxon>
        <taxon>Pterygota</taxon>
        <taxon>Neoptera</taxon>
        <taxon>Endopterygota</taxon>
        <taxon>Coleoptera</taxon>
        <taxon>Polyphaga</taxon>
        <taxon>Cucujiformia</taxon>
        <taxon>Chrysomeloidea</taxon>
        <taxon>Chrysomelidae</taxon>
        <taxon>Bruchinae</taxon>
        <taxon>Bruchini</taxon>
        <taxon>Callosobruchus</taxon>
    </lineage>
</organism>
<feature type="region of interest" description="Disordered" evidence="1">
    <location>
        <begin position="45"/>
        <end position="66"/>
    </location>
</feature>
<evidence type="ECO:0000256" key="1">
    <source>
        <dbReference type="SAM" id="MobiDB-lite"/>
    </source>
</evidence>
<dbReference type="AlphaFoldDB" id="A0A653BN76"/>
<name>A0A653BN76_CALMS</name>
<evidence type="ECO:0000313" key="3">
    <source>
        <dbReference type="Proteomes" id="UP000410492"/>
    </source>
</evidence>
<feature type="region of interest" description="Disordered" evidence="1">
    <location>
        <begin position="117"/>
        <end position="219"/>
    </location>
</feature>
<sequence length="288" mass="31854">MSAATLNHAAAMRRLEALFNDTVVIDTKPDIQIEVDSKVSRNCDVHGTKGGPQQGRRGSLGNALHAGSRRDSVGCVATLKGQYPQQPAGYFGSNNMGPRRESMPALNHYGYRRGSLTIPHNLPSEKKVEHPSQFASSLRRDSLGSSHGSLNRPLHGSKRDLLGGSQSSLNGSKNYLQVPLTGYHQMRRNSRNYSTDSLDGGKRNSWDPGRRGSSGSSCAWFEAPGQRQWQRRYHWRWREAQVCGRHLSGRCPSGSMCRIPPERQVLCGRVQLQDSQDMRVSEDDGSKG</sequence>
<evidence type="ECO:0000313" key="2">
    <source>
        <dbReference type="EMBL" id="VEN37071.1"/>
    </source>
</evidence>
<dbReference type="OrthoDB" id="6623467at2759"/>
<feature type="compositionally biased region" description="Low complexity" evidence="1">
    <location>
        <begin position="162"/>
        <end position="172"/>
    </location>
</feature>
<accession>A0A653BN76</accession>
<feature type="compositionally biased region" description="Basic and acidic residues" evidence="1">
    <location>
        <begin position="199"/>
        <end position="210"/>
    </location>
</feature>
<keyword evidence="3" id="KW-1185">Reference proteome</keyword>
<reference evidence="2 3" key="1">
    <citation type="submission" date="2019-01" db="EMBL/GenBank/DDBJ databases">
        <authorList>
            <person name="Sayadi A."/>
        </authorList>
    </citation>
    <scope>NUCLEOTIDE SEQUENCE [LARGE SCALE GENOMIC DNA]</scope>
</reference>